<sequence length="240" mass="24265">MTPSTTDRGRGGSCGGVLGTLVVVGAVIVGTLVVSPDLQLSDLRDAAVDPLHGEPGSGGDGYTFLQTTARGEPLTWPCEETVEIVVNPEGAPEGYADMVGSAVARLSTASGFDLEVVGETADRDFADRGFGPVLLGWADEEEVPALAGPVAGIGGSSYVQGPGGGGHAVGGMVVVDTEETGGWFSRTDPEAVLVHELVHVLGLGHTEDPTQLMAARNDGQSELGEGDLAGLAALREAACS</sequence>
<dbReference type="Gene3D" id="3.40.390.10">
    <property type="entry name" value="Collagenase (Catalytic Domain)"/>
    <property type="match status" value="1"/>
</dbReference>
<accession>A0ABV5V5X5</accession>
<keyword evidence="5" id="KW-1133">Transmembrane helix</keyword>
<dbReference type="SUPFAM" id="SSF55486">
    <property type="entry name" value="Metalloproteases ('zincins'), catalytic domain"/>
    <property type="match status" value="1"/>
</dbReference>
<keyword evidence="4" id="KW-0862">Zinc</keyword>
<gene>
    <name evidence="7" type="ORF">ACFFN0_13815</name>
</gene>
<keyword evidence="7" id="KW-0482">Metalloprotease</keyword>
<feature type="transmembrane region" description="Helical" evidence="5">
    <location>
        <begin position="12"/>
        <end position="34"/>
    </location>
</feature>
<dbReference type="InterPro" id="IPR024079">
    <property type="entry name" value="MetalloPept_cat_dom_sf"/>
</dbReference>
<dbReference type="Proteomes" id="UP001589613">
    <property type="component" value="Unassembled WGS sequence"/>
</dbReference>
<feature type="domain" description="Peptidase M10 metallopeptidase" evidence="6">
    <location>
        <begin position="185"/>
        <end position="232"/>
    </location>
</feature>
<dbReference type="Pfam" id="PF00413">
    <property type="entry name" value="Peptidase_M10"/>
    <property type="match status" value="1"/>
</dbReference>
<dbReference type="EMBL" id="JBHMAX010000024">
    <property type="protein sequence ID" value="MFB9733122.1"/>
    <property type="molecule type" value="Genomic_DNA"/>
</dbReference>
<evidence type="ECO:0000256" key="5">
    <source>
        <dbReference type="SAM" id="Phobius"/>
    </source>
</evidence>
<evidence type="ECO:0000256" key="1">
    <source>
        <dbReference type="ARBA" id="ARBA00022670"/>
    </source>
</evidence>
<dbReference type="GO" id="GO:0008237">
    <property type="term" value="F:metallopeptidase activity"/>
    <property type="evidence" value="ECO:0007669"/>
    <property type="project" value="UniProtKB-KW"/>
</dbReference>
<keyword evidence="2" id="KW-0479">Metal-binding</keyword>
<evidence type="ECO:0000256" key="2">
    <source>
        <dbReference type="ARBA" id="ARBA00022723"/>
    </source>
</evidence>
<evidence type="ECO:0000259" key="6">
    <source>
        <dbReference type="Pfam" id="PF00413"/>
    </source>
</evidence>
<keyword evidence="1" id="KW-0645">Protease</keyword>
<comment type="caution">
    <text evidence="7">The sequence shown here is derived from an EMBL/GenBank/DDBJ whole genome shotgun (WGS) entry which is preliminary data.</text>
</comment>
<protein>
    <submittedName>
        <fullName evidence="7">Matrixin family metalloprotease</fullName>
        <ecNumber evidence="7">3.4.24.-</ecNumber>
    </submittedName>
</protein>
<keyword evidence="3 7" id="KW-0378">Hydrolase</keyword>
<proteinExistence type="predicted"/>
<evidence type="ECO:0000313" key="8">
    <source>
        <dbReference type="Proteomes" id="UP001589613"/>
    </source>
</evidence>
<evidence type="ECO:0000313" key="7">
    <source>
        <dbReference type="EMBL" id="MFB9733122.1"/>
    </source>
</evidence>
<dbReference type="EC" id="3.4.24.-" evidence="7"/>
<keyword evidence="5" id="KW-0472">Membrane</keyword>
<evidence type="ECO:0000256" key="3">
    <source>
        <dbReference type="ARBA" id="ARBA00022801"/>
    </source>
</evidence>
<name>A0ABV5V5X5_9MICO</name>
<dbReference type="InterPro" id="IPR001818">
    <property type="entry name" value="Pept_M10_metallopeptidase"/>
</dbReference>
<keyword evidence="5" id="KW-0812">Transmembrane</keyword>
<evidence type="ECO:0000256" key="4">
    <source>
        <dbReference type="ARBA" id="ARBA00022833"/>
    </source>
</evidence>
<keyword evidence="8" id="KW-1185">Reference proteome</keyword>
<dbReference type="RefSeq" id="WP_238330365.1">
    <property type="nucleotide sequence ID" value="NZ_JBHMAX010000024.1"/>
</dbReference>
<reference evidence="7 8" key="1">
    <citation type="submission" date="2024-09" db="EMBL/GenBank/DDBJ databases">
        <authorList>
            <person name="Sun Q."/>
            <person name="Mori K."/>
        </authorList>
    </citation>
    <scope>NUCLEOTIDE SEQUENCE [LARGE SCALE GENOMIC DNA]</scope>
    <source>
        <strain evidence="7 8">JCM 12763</strain>
    </source>
</reference>
<organism evidence="7 8">
    <name type="scientific">Ornithinimicrobium kibberense</name>
    <dbReference type="NCBI Taxonomy" id="282060"/>
    <lineage>
        <taxon>Bacteria</taxon>
        <taxon>Bacillati</taxon>
        <taxon>Actinomycetota</taxon>
        <taxon>Actinomycetes</taxon>
        <taxon>Micrococcales</taxon>
        <taxon>Ornithinimicrobiaceae</taxon>
        <taxon>Ornithinimicrobium</taxon>
    </lineage>
</organism>